<dbReference type="Proteomes" id="UP000579250">
    <property type="component" value="Unassembled WGS sequence"/>
</dbReference>
<gene>
    <name evidence="3" type="ORF">HGB48_30135</name>
</gene>
<feature type="transmembrane region" description="Helical" evidence="2">
    <location>
        <begin position="49"/>
        <end position="70"/>
    </location>
</feature>
<accession>A0A846Z840</accession>
<evidence type="ECO:0000256" key="1">
    <source>
        <dbReference type="SAM" id="MobiDB-lite"/>
    </source>
</evidence>
<name>A0A846Z840_9ACTN</name>
<dbReference type="AlphaFoldDB" id="A0A846Z840"/>
<feature type="region of interest" description="Disordered" evidence="1">
    <location>
        <begin position="126"/>
        <end position="145"/>
    </location>
</feature>
<proteinExistence type="predicted"/>
<feature type="compositionally biased region" description="Basic and acidic residues" evidence="1">
    <location>
        <begin position="133"/>
        <end position="145"/>
    </location>
</feature>
<protein>
    <submittedName>
        <fullName evidence="3">Uncharacterized protein</fullName>
    </submittedName>
</protein>
<feature type="compositionally biased region" description="Pro residues" evidence="1">
    <location>
        <begin position="17"/>
        <end position="38"/>
    </location>
</feature>
<organism evidence="3 4">
    <name type="scientific">Actinomadura latina</name>
    <dbReference type="NCBI Taxonomy" id="163603"/>
    <lineage>
        <taxon>Bacteria</taxon>
        <taxon>Bacillati</taxon>
        <taxon>Actinomycetota</taxon>
        <taxon>Actinomycetes</taxon>
        <taxon>Streptosporangiales</taxon>
        <taxon>Thermomonosporaceae</taxon>
        <taxon>Actinomadura</taxon>
    </lineage>
</organism>
<evidence type="ECO:0000313" key="3">
    <source>
        <dbReference type="EMBL" id="NKZ07957.1"/>
    </source>
</evidence>
<evidence type="ECO:0000313" key="4">
    <source>
        <dbReference type="Proteomes" id="UP000579250"/>
    </source>
</evidence>
<sequence length="325" mass="33411">MQGQGQAPDGPEQQGSPAPPPGPRFAPPGGAIPPPGAHVPPAGRKPSPLVWVVVAAAVVFFVGATAFMLVKGGGGETGPVKAEQCVDKGFGMGDGNRIPASLRVSCDDAAAKAKVVKITGEGEASGFTMTSRSEPDCPDRTDGVTNVRGKDTDKHYYEACVRNLKDPHPGDPGAGGAFLSAGDCVSSGSIGFGKEQACARPNWYGKIIARVDAEASCPAKTLEVMKMRSFGGGDLARPVLCLGPGGGVLAAGDCIRDPSFNVGDLGKADCGSSEAIAKIVGRVKNQRECPDEATNYLTSKGAYLPVLCLKKLRPTLNERLRSLPG</sequence>
<keyword evidence="2" id="KW-0812">Transmembrane</keyword>
<reference evidence="3 4" key="1">
    <citation type="submission" date="2020-04" db="EMBL/GenBank/DDBJ databases">
        <title>MicrobeNet Type strains.</title>
        <authorList>
            <person name="Nicholson A.C."/>
        </authorList>
    </citation>
    <scope>NUCLEOTIDE SEQUENCE [LARGE SCALE GENOMIC DNA]</scope>
    <source>
        <strain evidence="3 4">ATCC BAA-277</strain>
    </source>
</reference>
<evidence type="ECO:0000256" key="2">
    <source>
        <dbReference type="SAM" id="Phobius"/>
    </source>
</evidence>
<keyword evidence="2" id="KW-1133">Transmembrane helix</keyword>
<feature type="region of interest" description="Disordered" evidence="1">
    <location>
        <begin position="1"/>
        <end position="40"/>
    </location>
</feature>
<dbReference type="RefSeq" id="WP_168444790.1">
    <property type="nucleotide sequence ID" value="NZ_JAAXPI010000066.1"/>
</dbReference>
<keyword evidence="4" id="KW-1185">Reference proteome</keyword>
<keyword evidence="2" id="KW-0472">Membrane</keyword>
<dbReference type="EMBL" id="JAAXPI010000066">
    <property type="protein sequence ID" value="NKZ07957.1"/>
    <property type="molecule type" value="Genomic_DNA"/>
</dbReference>
<comment type="caution">
    <text evidence="3">The sequence shown here is derived from an EMBL/GenBank/DDBJ whole genome shotgun (WGS) entry which is preliminary data.</text>
</comment>